<organism evidence="4 5">
    <name type="scientific">Aureobasidium namibiae CBS 147.97</name>
    <dbReference type="NCBI Taxonomy" id="1043004"/>
    <lineage>
        <taxon>Eukaryota</taxon>
        <taxon>Fungi</taxon>
        <taxon>Dikarya</taxon>
        <taxon>Ascomycota</taxon>
        <taxon>Pezizomycotina</taxon>
        <taxon>Dothideomycetes</taxon>
        <taxon>Dothideomycetidae</taxon>
        <taxon>Dothideales</taxon>
        <taxon>Saccotheciaceae</taxon>
        <taxon>Aureobasidium</taxon>
    </lineage>
</organism>
<dbReference type="HOGENOM" id="CLU_048587_1_1_1"/>
<dbReference type="InterPro" id="IPR000073">
    <property type="entry name" value="AB_hydrolase_1"/>
</dbReference>
<feature type="domain" description="AB hydrolase-1" evidence="3">
    <location>
        <begin position="33"/>
        <end position="283"/>
    </location>
</feature>
<dbReference type="Gene3D" id="1.10.10.800">
    <property type="match status" value="1"/>
</dbReference>
<dbReference type="InterPro" id="IPR029058">
    <property type="entry name" value="AB_hydrolase_fold"/>
</dbReference>
<proteinExistence type="inferred from homology"/>
<keyword evidence="5" id="KW-1185">Reference proteome</keyword>
<dbReference type="PANTHER" id="PTHR22946">
    <property type="entry name" value="DIENELACTONE HYDROLASE DOMAIN-CONTAINING PROTEIN-RELATED"/>
    <property type="match status" value="1"/>
</dbReference>
<dbReference type="Proteomes" id="UP000027730">
    <property type="component" value="Unassembled WGS sequence"/>
</dbReference>
<dbReference type="PANTHER" id="PTHR22946:SF9">
    <property type="entry name" value="POLYKETIDE TRANSFERASE AF380"/>
    <property type="match status" value="1"/>
</dbReference>
<accession>A0A074WF05</accession>
<dbReference type="InterPro" id="IPR050261">
    <property type="entry name" value="FrsA_esterase"/>
</dbReference>
<protein>
    <submittedName>
        <fullName evidence="4">DltD N-terminal domain protein</fullName>
    </submittedName>
</protein>
<evidence type="ECO:0000256" key="1">
    <source>
        <dbReference type="ARBA" id="ARBA00022801"/>
    </source>
</evidence>
<evidence type="ECO:0000259" key="3">
    <source>
        <dbReference type="Pfam" id="PF12697"/>
    </source>
</evidence>
<dbReference type="AlphaFoldDB" id="A0A074WF05"/>
<name>A0A074WF05_9PEZI</name>
<keyword evidence="1" id="KW-0378">Hydrolase</keyword>
<dbReference type="RefSeq" id="XP_013424298.1">
    <property type="nucleotide sequence ID" value="XM_013568844.1"/>
</dbReference>
<dbReference type="SUPFAM" id="SSF53474">
    <property type="entry name" value="alpha/beta-Hydrolases"/>
    <property type="match status" value="1"/>
</dbReference>
<comment type="similarity">
    <text evidence="2">Belongs to the AB hydrolase superfamily. FUS2 hydrolase family.</text>
</comment>
<reference evidence="4 5" key="1">
    <citation type="journal article" date="2014" name="BMC Genomics">
        <title>Genome sequencing of four Aureobasidium pullulans varieties: biotechnological potential, stress tolerance, and description of new species.</title>
        <authorList>
            <person name="Gostin Ar C."/>
            <person name="Ohm R.A."/>
            <person name="Kogej T."/>
            <person name="Sonjak S."/>
            <person name="Turk M."/>
            <person name="Zajc J."/>
            <person name="Zalar P."/>
            <person name="Grube M."/>
            <person name="Sun H."/>
            <person name="Han J."/>
            <person name="Sharma A."/>
            <person name="Chiniquy J."/>
            <person name="Ngan C.Y."/>
            <person name="Lipzen A."/>
            <person name="Barry K."/>
            <person name="Grigoriev I.V."/>
            <person name="Gunde-Cimerman N."/>
        </authorList>
    </citation>
    <scope>NUCLEOTIDE SEQUENCE [LARGE SCALE GENOMIC DNA]</scope>
    <source>
        <strain evidence="4 5">CBS 147.97</strain>
    </source>
</reference>
<dbReference type="STRING" id="1043004.A0A074WF05"/>
<dbReference type="GO" id="GO:0016788">
    <property type="term" value="F:hydrolase activity, acting on ester bonds"/>
    <property type="evidence" value="ECO:0007669"/>
    <property type="project" value="UniProtKB-ARBA"/>
</dbReference>
<evidence type="ECO:0000313" key="4">
    <source>
        <dbReference type="EMBL" id="KEQ70109.1"/>
    </source>
</evidence>
<dbReference type="GeneID" id="25411907"/>
<dbReference type="Pfam" id="PF12697">
    <property type="entry name" value="Abhydrolase_6"/>
    <property type="match status" value="1"/>
</dbReference>
<evidence type="ECO:0000313" key="5">
    <source>
        <dbReference type="Proteomes" id="UP000027730"/>
    </source>
</evidence>
<dbReference type="OrthoDB" id="2498029at2759"/>
<dbReference type="Gene3D" id="3.40.50.1820">
    <property type="entry name" value="alpha/beta hydrolase"/>
    <property type="match status" value="1"/>
</dbReference>
<sequence>MSRTDIEFNTIDHVILRGWIFRPAGVKGKLPCLVMAHGFACLKEMHLDTLAQRLTSTLPVACLVYDHRGFGASDQKEDEPRNEVVPTHQNSDLQDAITYAQSREDIDALRIGIWGYSYGGGHALWVGANDRRVKTVIAVAPFTTGDIIQNNTRSDFEDALDDMLAQERLSRASGNEPGRLPVVVKNPMDTAILPHAESYAFFSPWAEKIGWKNEVTIRRHHSLEGVKTYFPGARIHKIGPTPLLMQVPRKDIASITDAMLEAYNRAVEPKEMQMLPGGHFSLFVGDEFEMLVVREIDFLRRTLLE</sequence>
<evidence type="ECO:0000256" key="2">
    <source>
        <dbReference type="ARBA" id="ARBA00038115"/>
    </source>
</evidence>
<dbReference type="EMBL" id="KL584718">
    <property type="protein sequence ID" value="KEQ70109.1"/>
    <property type="molecule type" value="Genomic_DNA"/>
</dbReference>
<gene>
    <name evidence="4" type="ORF">M436DRAFT_54139</name>
</gene>